<name>Q8WV36_HUMAN</name>
<organism evidence="2">
    <name type="scientific">Homo sapiens</name>
    <name type="common">Human</name>
    <dbReference type="NCBI Taxonomy" id="9606"/>
    <lineage>
        <taxon>Eukaryota</taxon>
        <taxon>Metazoa</taxon>
        <taxon>Chordata</taxon>
        <taxon>Craniata</taxon>
        <taxon>Vertebrata</taxon>
        <taxon>Euteleostomi</taxon>
        <taxon>Mammalia</taxon>
        <taxon>Eutheria</taxon>
        <taxon>Euarchontoglires</taxon>
        <taxon>Primates</taxon>
        <taxon>Haplorrhini</taxon>
        <taxon>Catarrhini</taxon>
        <taxon>Hominidae</taxon>
        <taxon>Homo</taxon>
    </lineage>
</organism>
<protein>
    <submittedName>
        <fullName evidence="2">Uncharacterized protein</fullName>
    </submittedName>
</protein>
<reference evidence="2" key="1">
    <citation type="submission" date="2001-12" db="EMBL/GenBank/DDBJ databases">
        <authorList>
            <person name="Strausberg R."/>
        </authorList>
    </citation>
    <scope>NUCLEOTIDE SEQUENCE</scope>
    <source>
        <tissue evidence="2">Eye</tissue>
    </source>
</reference>
<feature type="compositionally biased region" description="Basic residues" evidence="1">
    <location>
        <begin position="20"/>
        <end position="33"/>
    </location>
</feature>
<feature type="region of interest" description="Disordered" evidence="1">
    <location>
        <begin position="1"/>
        <end position="69"/>
    </location>
</feature>
<evidence type="ECO:0000313" key="2">
    <source>
        <dbReference type="EMBL" id="AAH18784.1"/>
    </source>
</evidence>
<dbReference type="EMBL" id="BC018784">
    <property type="protein sequence ID" value="AAH18784.1"/>
    <property type="molecule type" value="mRNA"/>
</dbReference>
<dbReference type="AlphaFoldDB" id="Q8WV36"/>
<feature type="non-terminal residue" evidence="2">
    <location>
        <position position="1"/>
    </location>
</feature>
<proteinExistence type="evidence at transcript level"/>
<accession>Q8WV36</accession>
<sequence length="112" mass="12191">RLGQRPCREPVLPAGAACRRGPRPHVNQARRRSPALETPRRKAVLLAPSSARPHFPGPRGTQLGLPPPERPSTLVLYRVRLREVPGAPGPCLAPYDLWARGQLLPMPAVPAP</sequence>
<evidence type="ECO:0000256" key="1">
    <source>
        <dbReference type="SAM" id="MobiDB-lite"/>
    </source>
</evidence>